<keyword evidence="1" id="KW-0805">Transcription regulation</keyword>
<dbReference type="InterPro" id="IPR041617">
    <property type="entry name" value="TPR_MalT"/>
</dbReference>
<dbReference type="PROSITE" id="PS00622">
    <property type="entry name" value="HTH_LUXR_1"/>
    <property type="match status" value="1"/>
</dbReference>
<evidence type="ECO:0000313" key="6">
    <source>
        <dbReference type="Proteomes" id="UP000313645"/>
    </source>
</evidence>
<dbReference type="InterPro" id="IPR036388">
    <property type="entry name" value="WH-like_DNA-bd_sf"/>
</dbReference>
<sequence>MLLTTKFLRPAADARAVRRERLLQILQRRPGKRLDLVIGPAGFGKTTLVNQWCADQTLPVAWLSLDENDDDPRRFWQYVTGALIHAGFAQLEPCQKAFNTYASHELEGAITGLINALVDSAGEGLNLVIDDYHQIQDPDIHRQLAYLIGYLPPGMTVVLISRTEPDLPVAKWRVRQWVDDIHPQLLAFSEDECRRFFNECMALDLSEKEAHRIWKKTEGWVAAMQLSALSQRDGVGHDGTPPPNPVPETSRQINDYILSEILDQQPQAVAAFLLDTACCLRLTASLCNVVRESTDSQAMLESLSQRNLFLIPLDTRDEWFRYHDLFREALFQRLQQTQPERIQTLQSRAVTWFLEHDHIQEAIAQLVQLQDWEWLAGVLEQHGNNLIHGGFHLPVLDWLDKLPDGTVESSPRLSMLRIWGHFFANRLDAIEPRLERLEDLLDRRVADSHPDAEGALALQSEMALIRSYLARTRSDLKSAADLTQQVLRDIDHTQIPLKSVTYYGLGLDYFGRGDLPAAEEALQSAVSHGQIERKPSTVLSSGGLLAWIQFNRGQIEQALESCVSIRKWIDRHYTDPKQPKLISCWQNCTLIEIYRERDELELADTHLAPLMSHLENGTEPGQHVIIQYARARLAFTRGDYGLAVQALDDALSVLERRREHIVFEPPNLTALKARVQLAQGHTEAAREWLEARHPDRFRNPLNAEQDTITAARVLIALGRPDEATPLLTPLRLSTETGQHHKHLIEVLTVYADALATEGKAQEALPVLSEALKRAAREQLYRTFVEESPQVHSLLRQMSRQQVDGAFLEHLLELLPASTPSAAPSAPSRAEGLVEPLSARETEVLELINEGLANKEIAVRMDVAGTTVKAHIRNLYGKLQVKSRTEALARARQLELLD</sequence>
<evidence type="ECO:0000313" key="5">
    <source>
        <dbReference type="EMBL" id="TBW54724.1"/>
    </source>
</evidence>
<proteinExistence type="predicted"/>
<name>A0ABY1ZJF1_9GAMM</name>
<accession>A0ABY1ZJF1</accession>
<comment type="caution">
    <text evidence="5">The sequence shown here is derived from an EMBL/GenBank/DDBJ whole genome shotgun (WGS) entry which is preliminary data.</text>
</comment>
<dbReference type="EMBL" id="SJDL01000019">
    <property type="protein sequence ID" value="TBW54724.1"/>
    <property type="molecule type" value="Genomic_DNA"/>
</dbReference>
<dbReference type="Pfam" id="PF25873">
    <property type="entry name" value="WHD_MalT"/>
    <property type="match status" value="1"/>
</dbReference>
<dbReference type="RefSeq" id="WP_131482263.1">
    <property type="nucleotide sequence ID" value="NZ_SJDL01000019.1"/>
</dbReference>
<dbReference type="PROSITE" id="PS50043">
    <property type="entry name" value="HTH_LUXR_2"/>
    <property type="match status" value="1"/>
</dbReference>
<dbReference type="Pfam" id="PF17874">
    <property type="entry name" value="TPR_MalT"/>
    <property type="match status" value="1"/>
</dbReference>
<keyword evidence="3" id="KW-0804">Transcription</keyword>
<keyword evidence="2" id="KW-0238">DNA-binding</keyword>
<dbReference type="Proteomes" id="UP000313645">
    <property type="component" value="Unassembled WGS sequence"/>
</dbReference>
<dbReference type="Gene3D" id="1.25.40.10">
    <property type="entry name" value="Tetratricopeptide repeat domain"/>
    <property type="match status" value="1"/>
</dbReference>
<dbReference type="SMART" id="SM00421">
    <property type="entry name" value="HTH_LUXR"/>
    <property type="match status" value="1"/>
</dbReference>
<feature type="domain" description="HTH luxR-type" evidence="4">
    <location>
        <begin position="829"/>
        <end position="894"/>
    </location>
</feature>
<dbReference type="CDD" id="cd06170">
    <property type="entry name" value="LuxR_C_like"/>
    <property type="match status" value="1"/>
</dbReference>
<dbReference type="Gene3D" id="3.40.50.300">
    <property type="entry name" value="P-loop containing nucleotide triphosphate hydrolases"/>
    <property type="match status" value="1"/>
</dbReference>
<dbReference type="SUPFAM" id="SSF48452">
    <property type="entry name" value="TPR-like"/>
    <property type="match status" value="1"/>
</dbReference>
<dbReference type="InterPro" id="IPR016032">
    <property type="entry name" value="Sig_transdc_resp-reg_C-effctor"/>
</dbReference>
<gene>
    <name evidence="5" type="ORF">EZI54_12695</name>
</gene>
<keyword evidence="6" id="KW-1185">Reference proteome</keyword>
<evidence type="ECO:0000256" key="2">
    <source>
        <dbReference type="ARBA" id="ARBA00023125"/>
    </source>
</evidence>
<dbReference type="PANTHER" id="PTHR44688:SF16">
    <property type="entry name" value="DNA-BINDING TRANSCRIPTIONAL ACTIVATOR DEVR_DOSR"/>
    <property type="match status" value="1"/>
</dbReference>
<protein>
    <submittedName>
        <fullName evidence="5">Tetratricopeptide repeat protein</fullName>
    </submittedName>
</protein>
<dbReference type="PANTHER" id="PTHR44688">
    <property type="entry name" value="DNA-BINDING TRANSCRIPTIONAL ACTIVATOR DEVR_DOSR"/>
    <property type="match status" value="1"/>
</dbReference>
<evidence type="ECO:0000259" key="4">
    <source>
        <dbReference type="PROSITE" id="PS50043"/>
    </source>
</evidence>
<dbReference type="Gene3D" id="1.10.10.10">
    <property type="entry name" value="Winged helix-like DNA-binding domain superfamily/Winged helix DNA-binding domain"/>
    <property type="match status" value="1"/>
</dbReference>
<dbReference type="InterPro" id="IPR000792">
    <property type="entry name" value="Tscrpt_reg_LuxR_C"/>
</dbReference>
<dbReference type="InterPro" id="IPR027417">
    <property type="entry name" value="P-loop_NTPase"/>
</dbReference>
<evidence type="ECO:0000256" key="1">
    <source>
        <dbReference type="ARBA" id="ARBA00023015"/>
    </source>
</evidence>
<dbReference type="SUPFAM" id="SSF46894">
    <property type="entry name" value="C-terminal effector domain of the bipartite response regulators"/>
    <property type="match status" value="1"/>
</dbReference>
<dbReference type="InterPro" id="IPR059106">
    <property type="entry name" value="WHD_MalT"/>
</dbReference>
<dbReference type="PRINTS" id="PR00038">
    <property type="entry name" value="HTHLUXR"/>
</dbReference>
<evidence type="ECO:0000256" key="3">
    <source>
        <dbReference type="ARBA" id="ARBA00023163"/>
    </source>
</evidence>
<organism evidence="5 6">
    <name type="scientific">Marinobacter halodurans</name>
    <dbReference type="NCBI Taxonomy" id="2528979"/>
    <lineage>
        <taxon>Bacteria</taxon>
        <taxon>Pseudomonadati</taxon>
        <taxon>Pseudomonadota</taxon>
        <taxon>Gammaproteobacteria</taxon>
        <taxon>Pseudomonadales</taxon>
        <taxon>Marinobacteraceae</taxon>
        <taxon>Marinobacter</taxon>
    </lineage>
</organism>
<dbReference type="InterPro" id="IPR011990">
    <property type="entry name" value="TPR-like_helical_dom_sf"/>
</dbReference>
<dbReference type="Pfam" id="PF00196">
    <property type="entry name" value="GerE"/>
    <property type="match status" value="1"/>
</dbReference>
<dbReference type="SUPFAM" id="SSF52540">
    <property type="entry name" value="P-loop containing nucleoside triphosphate hydrolases"/>
    <property type="match status" value="1"/>
</dbReference>
<reference evidence="5 6" key="1">
    <citation type="submission" date="2019-02" db="EMBL/GenBank/DDBJ databases">
        <title>Marinobacter halodurans sp. nov., a marine bacterium isolated from sea tidal flat.</title>
        <authorList>
            <person name="Yoo Y."/>
            <person name="Lee D.W."/>
            <person name="Kim B.S."/>
            <person name="Kim J.-J."/>
        </authorList>
    </citation>
    <scope>NUCLEOTIDE SEQUENCE [LARGE SCALE GENOMIC DNA]</scope>
    <source>
        <strain evidence="5 6">YJ-S3-2</strain>
    </source>
</reference>